<dbReference type="EMBL" id="LRGC01000001">
    <property type="protein sequence ID" value="KWR57478.1"/>
    <property type="molecule type" value="Genomic_DNA"/>
</dbReference>
<dbReference type="PANTHER" id="PTHR30576">
    <property type="entry name" value="COLANIC BIOSYNTHESIS UDP-GLUCOSE LIPID CARRIER TRANSFERASE"/>
    <property type="match status" value="1"/>
</dbReference>
<evidence type="ECO:0000313" key="11">
    <source>
        <dbReference type="Proteomes" id="UP000285305"/>
    </source>
</evidence>
<dbReference type="EC" id="2.-.-.-" evidence="4"/>
<dbReference type="GeneID" id="31796738"/>
<evidence type="ECO:0000313" key="10">
    <source>
        <dbReference type="Proteomes" id="UP000283482"/>
    </source>
</evidence>
<name>A0A120A3W4_BACSE</name>
<dbReference type="Proteomes" id="UP000283482">
    <property type="component" value="Unassembled WGS sequence"/>
</dbReference>
<comment type="caution">
    <text evidence="4">The sequence shown here is derived from an EMBL/GenBank/DDBJ whole genome shotgun (WGS) entry which is preliminary data.</text>
</comment>
<evidence type="ECO:0000313" key="6">
    <source>
        <dbReference type="EMBL" id="RHB33553.1"/>
    </source>
</evidence>
<comment type="similarity">
    <text evidence="1">Belongs to the bacterial sugar transferase family.</text>
</comment>
<evidence type="ECO:0000313" key="7">
    <source>
        <dbReference type="EMBL" id="RHC30678.1"/>
    </source>
</evidence>
<dbReference type="AlphaFoldDB" id="A0A120A3W4"/>
<reference evidence="4" key="2">
    <citation type="submission" date="2016-01" db="EMBL/GenBank/DDBJ databases">
        <authorList>
            <person name="McClelland M."/>
            <person name="Jain A."/>
            <person name="Saraogi P."/>
            <person name="Mendelson R."/>
            <person name="Westerman R."/>
            <person name="SanMiguel P."/>
            <person name="Csonka L."/>
        </authorList>
    </citation>
    <scope>NUCLEOTIDE SEQUENCE</scope>
    <source>
        <strain evidence="4">CL09T03C01</strain>
    </source>
</reference>
<evidence type="ECO:0000313" key="8">
    <source>
        <dbReference type="Proteomes" id="UP000056419"/>
    </source>
</evidence>
<dbReference type="Pfam" id="PF02397">
    <property type="entry name" value="Bac_transf"/>
    <property type="match status" value="1"/>
</dbReference>
<protein>
    <submittedName>
        <fullName evidence="4">Putative sugar transferase, EpsL-like</fullName>
        <ecNumber evidence="4">2.-.-.-</ecNumber>
    </submittedName>
</protein>
<evidence type="ECO:0000256" key="2">
    <source>
        <dbReference type="SAM" id="Phobius"/>
    </source>
</evidence>
<evidence type="ECO:0000313" key="5">
    <source>
        <dbReference type="EMBL" id="RGR13940.1"/>
    </source>
</evidence>
<dbReference type="Proteomes" id="UP000285305">
    <property type="component" value="Unassembled WGS sequence"/>
</dbReference>
<dbReference type="STRING" id="46506.AA415_00011"/>
<keyword evidence="8" id="KW-1185">Reference proteome</keyword>
<evidence type="ECO:0000313" key="9">
    <source>
        <dbReference type="Proteomes" id="UP000283310"/>
    </source>
</evidence>
<feature type="transmembrane region" description="Helical" evidence="2">
    <location>
        <begin position="35"/>
        <end position="53"/>
    </location>
</feature>
<keyword evidence="4" id="KW-0808">Transferase</keyword>
<keyword evidence="2" id="KW-0812">Transmembrane</keyword>
<dbReference type="RefSeq" id="WP_005653962.1">
    <property type="nucleotide sequence ID" value="NZ_AP031449.1"/>
</dbReference>
<feature type="transmembrane region" description="Helical" evidence="2">
    <location>
        <begin position="9"/>
        <end position="29"/>
    </location>
</feature>
<sequence length="503" mass="58882">MSSAFRRNFLILWSDLLIALSAFWLARYFGDMPRWYWLVLSAVVWVVLGGVSRKLQFGAYKRIRYAFLGIFALDVLSGLFLCTLYRHCVPGYEYDYSIILATGIIIVLEWALYCAVRRLVYRKIPFFYEEPLLDDVTEVGINTGIEHTELLENRDVTLLLRLVHEAENSSELLRRMQESREAFSPVTMLMDSPEPEAVLAHKVRLPRLVIHRCPLNRVRHINTLFSYTNYCMERGGLIACHCTTAGIRREKIMRQNPVVINRVLFFLDYCWHRIIPKLSFTRDFYFGLTKGQNRALTRVEVLGRLYRAGFDVLHEEIVHGEFYVIAAKVKEPVRDDKPSGGLLIRLKRKGKGGKIIGVYKFRTMYAYSEYLQPYIYKQAGLCSGGKIAGDYRVNAAGRFLRKTWLDELPMLINWMKGDLKLVGVRPLSSHYFSLYSEELRALRIRTKPGLIPPFYADMPGTLDEIQESERRYLEQYLRSPFLTDWRYFWKAFRNIVFRGKRSR</sequence>
<feature type="transmembrane region" description="Helical" evidence="2">
    <location>
        <begin position="65"/>
        <end position="86"/>
    </location>
</feature>
<dbReference type="PANTHER" id="PTHR30576:SF0">
    <property type="entry name" value="UNDECAPRENYL-PHOSPHATE N-ACETYLGALACTOSAMINYL 1-PHOSPHATE TRANSFERASE-RELATED"/>
    <property type="match status" value="1"/>
</dbReference>
<evidence type="ECO:0000313" key="4">
    <source>
        <dbReference type="EMBL" id="KWR57478.1"/>
    </source>
</evidence>
<feature type="transmembrane region" description="Helical" evidence="2">
    <location>
        <begin position="98"/>
        <end position="116"/>
    </location>
</feature>
<accession>A0A120A3W4</accession>
<reference evidence="4 8" key="1">
    <citation type="journal article" date="2016" name="BMC Genomics">
        <title>Type VI secretion systems of human gut Bacteroidales segregate into three genetic architectures, two of which are contained on mobile genetic elements.</title>
        <authorList>
            <person name="Coyne M.J."/>
            <person name="Roelofs K.G."/>
            <person name="Comstock L.E."/>
        </authorList>
    </citation>
    <scope>NUCLEOTIDE SEQUENCE [LARGE SCALE GENOMIC DNA]</scope>
    <source>
        <strain evidence="4 8">CL09T03C01</strain>
    </source>
</reference>
<dbReference type="EMBL" id="QRTW01000012">
    <property type="protein sequence ID" value="RGR13940.1"/>
    <property type="molecule type" value="Genomic_DNA"/>
</dbReference>
<evidence type="ECO:0000259" key="3">
    <source>
        <dbReference type="Pfam" id="PF02397"/>
    </source>
</evidence>
<dbReference type="Proteomes" id="UP000056419">
    <property type="component" value="Unassembled WGS sequence"/>
</dbReference>
<proteinExistence type="inferred from homology"/>
<dbReference type="PATRIC" id="fig|46506.5.peg.14"/>
<feature type="domain" description="Bacterial sugar transferase" evidence="3">
    <location>
        <begin position="339"/>
        <end position="495"/>
    </location>
</feature>
<keyword evidence="2" id="KW-0472">Membrane</keyword>
<gene>
    <name evidence="4" type="primary">epsL</name>
    <name evidence="4" type="ORF">AA415_00011</name>
    <name evidence="7" type="ORF">DW853_06495</name>
    <name evidence="6" type="ORF">DW889_00420</name>
    <name evidence="5" type="ORF">DWY65_08565</name>
</gene>
<organism evidence="4 8">
    <name type="scientific">Bacteroides stercoris</name>
    <dbReference type="NCBI Taxonomy" id="46506"/>
    <lineage>
        <taxon>Bacteria</taxon>
        <taxon>Pseudomonadati</taxon>
        <taxon>Bacteroidota</taxon>
        <taxon>Bacteroidia</taxon>
        <taxon>Bacteroidales</taxon>
        <taxon>Bacteroidaceae</taxon>
        <taxon>Bacteroides</taxon>
    </lineage>
</organism>
<dbReference type="GO" id="GO:0016780">
    <property type="term" value="F:phosphotransferase activity, for other substituted phosphate groups"/>
    <property type="evidence" value="ECO:0007669"/>
    <property type="project" value="TreeGrafter"/>
</dbReference>
<keyword evidence="2" id="KW-1133">Transmembrane helix</keyword>
<evidence type="ECO:0000256" key="1">
    <source>
        <dbReference type="ARBA" id="ARBA00006464"/>
    </source>
</evidence>
<dbReference type="InterPro" id="IPR003362">
    <property type="entry name" value="Bact_transf"/>
</dbReference>
<dbReference type="Proteomes" id="UP000283310">
    <property type="component" value="Unassembled WGS sequence"/>
</dbReference>
<reference evidence="9 10" key="3">
    <citation type="submission" date="2018-08" db="EMBL/GenBank/DDBJ databases">
        <title>A genome reference for cultivated species of the human gut microbiota.</title>
        <authorList>
            <person name="Zou Y."/>
            <person name="Xue W."/>
            <person name="Luo G."/>
        </authorList>
    </citation>
    <scope>NUCLEOTIDE SEQUENCE [LARGE SCALE GENOMIC DNA]</scope>
    <source>
        <strain evidence="5 9">AF26-20BH</strain>
        <strain evidence="7 11">AM36-9BH</strain>
        <strain evidence="6 10">AM40-34</strain>
    </source>
</reference>
<dbReference type="EMBL" id="QSGN01000001">
    <property type="protein sequence ID" value="RHB33553.1"/>
    <property type="molecule type" value="Genomic_DNA"/>
</dbReference>
<dbReference type="EMBL" id="QSHQ01000009">
    <property type="protein sequence ID" value="RHC30678.1"/>
    <property type="molecule type" value="Genomic_DNA"/>
</dbReference>